<name>A0ABR1Z8C1_9ROSI</name>
<gene>
    <name evidence="2" type="ORF">V6N11_009795</name>
</gene>
<sequence>MFSQFEPPSCSLLYHPSHKHPSPFKSSPSLPPNLNPHHDVNLHQALIKLPLPLIITKSSPSLPHVSIEIVNTIASFTHPKVHPHLQSSIINNNTTPHDHCSRPSSSTSHTTTMGGLAPSRSSFTTAQPPT</sequence>
<proteinExistence type="predicted"/>
<feature type="compositionally biased region" description="Polar residues" evidence="1">
    <location>
        <begin position="86"/>
        <end position="95"/>
    </location>
</feature>
<evidence type="ECO:0000313" key="3">
    <source>
        <dbReference type="Proteomes" id="UP001396334"/>
    </source>
</evidence>
<keyword evidence="3" id="KW-1185">Reference proteome</keyword>
<feature type="region of interest" description="Disordered" evidence="1">
    <location>
        <begin position="16"/>
        <end position="37"/>
    </location>
</feature>
<evidence type="ECO:0000256" key="1">
    <source>
        <dbReference type="SAM" id="MobiDB-lite"/>
    </source>
</evidence>
<dbReference type="Proteomes" id="UP001396334">
    <property type="component" value="Unassembled WGS sequence"/>
</dbReference>
<feature type="region of interest" description="Disordered" evidence="1">
    <location>
        <begin position="86"/>
        <end position="130"/>
    </location>
</feature>
<comment type="caution">
    <text evidence="2">The sequence shown here is derived from an EMBL/GenBank/DDBJ whole genome shotgun (WGS) entry which is preliminary data.</text>
</comment>
<feature type="compositionally biased region" description="Polar residues" evidence="1">
    <location>
        <begin position="119"/>
        <end position="130"/>
    </location>
</feature>
<dbReference type="EMBL" id="JBBPBN010002379">
    <property type="protein sequence ID" value="KAK8476145.1"/>
    <property type="molecule type" value="Genomic_DNA"/>
</dbReference>
<protein>
    <submittedName>
        <fullName evidence="2">Uncharacterized protein</fullName>
    </submittedName>
</protein>
<organism evidence="2 3">
    <name type="scientific">Hibiscus sabdariffa</name>
    <name type="common">roselle</name>
    <dbReference type="NCBI Taxonomy" id="183260"/>
    <lineage>
        <taxon>Eukaryota</taxon>
        <taxon>Viridiplantae</taxon>
        <taxon>Streptophyta</taxon>
        <taxon>Embryophyta</taxon>
        <taxon>Tracheophyta</taxon>
        <taxon>Spermatophyta</taxon>
        <taxon>Magnoliopsida</taxon>
        <taxon>eudicotyledons</taxon>
        <taxon>Gunneridae</taxon>
        <taxon>Pentapetalae</taxon>
        <taxon>rosids</taxon>
        <taxon>malvids</taxon>
        <taxon>Malvales</taxon>
        <taxon>Malvaceae</taxon>
        <taxon>Malvoideae</taxon>
        <taxon>Hibiscus</taxon>
    </lineage>
</organism>
<evidence type="ECO:0000313" key="2">
    <source>
        <dbReference type="EMBL" id="KAK8476145.1"/>
    </source>
</evidence>
<reference evidence="2 3" key="1">
    <citation type="journal article" date="2024" name="G3 (Bethesda)">
        <title>Genome assembly of Hibiscus sabdariffa L. provides insights into metabolisms of medicinal natural products.</title>
        <authorList>
            <person name="Kim T."/>
        </authorList>
    </citation>
    <scope>NUCLEOTIDE SEQUENCE [LARGE SCALE GENOMIC DNA]</scope>
    <source>
        <strain evidence="2">TK-2024</strain>
        <tissue evidence="2">Old leaves</tissue>
    </source>
</reference>
<accession>A0ABR1Z8C1</accession>